<evidence type="ECO:0008006" key="10">
    <source>
        <dbReference type="Google" id="ProtNLM"/>
    </source>
</evidence>
<dbReference type="PANTHER" id="PTHR45951">
    <property type="entry name" value="PROTEIN DISPATCHED-RELATED"/>
    <property type="match status" value="1"/>
</dbReference>
<dbReference type="GO" id="GO:0007224">
    <property type="term" value="P:smoothened signaling pathway"/>
    <property type="evidence" value="ECO:0007669"/>
    <property type="project" value="TreeGrafter"/>
</dbReference>
<dbReference type="PANTHER" id="PTHR45951:SF3">
    <property type="entry name" value="PROTEIN DISPATCHED"/>
    <property type="match status" value="1"/>
</dbReference>
<gene>
    <name evidence="8" type="ORF">NQ314_020664</name>
</gene>
<feature type="transmembrane region" description="Helical" evidence="7">
    <location>
        <begin position="584"/>
        <end position="602"/>
    </location>
</feature>
<dbReference type="InterPro" id="IPR052081">
    <property type="entry name" value="Dispatched_Hh_regulator"/>
</dbReference>
<dbReference type="AlphaFoldDB" id="A0AAV8WM89"/>
<dbReference type="Gene3D" id="1.20.1640.10">
    <property type="entry name" value="Multidrug efflux transporter AcrB transmembrane domain"/>
    <property type="match status" value="1"/>
</dbReference>
<keyword evidence="5" id="KW-0325">Glycoprotein</keyword>
<keyword evidence="3 7" id="KW-1133">Transmembrane helix</keyword>
<feature type="transmembrane region" description="Helical" evidence="7">
    <location>
        <begin position="608"/>
        <end position="630"/>
    </location>
</feature>
<evidence type="ECO:0000313" key="8">
    <source>
        <dbReference type="EMBL" id="KAJ8926816.1"/>
    </source>
</evidence>
<evidence type="ECO:0000256" key="3">
    <source>
        <dbReference type="ARBA" id="ARBA00022989"/>
    </source>
</evidence>
<dbReference type="GO" id="GO:0016020">
    <property type="term" value="C:membrane"/>
    <property type="evidence" value="ECO:0007669"/>
    <property type="project" value="UniProtKB-SubCell"/>
</dbReference>
<keyword evidence="2 7" id="KW-0812">Transmembrane</keyword>
<feature type="transmembrane region" description="Helical" evidence="7">
    <location>
        <begin position="15"/>
        <end position="35"/>
    </location>
</feature>
<feature type="transmembrane region" description="Helical" evidence="7">
    <location>
        <begin position="711"/>
        <end position="735"/>
    </location>
</feature>
<keyword evidence="4 7" id="KW-0472">Membrane</keyword>
<keyword evidence="9" id="KW-1185">Reference proteome</keyword>
<dbReference type="EMBL" id="JANEYF010005770">
    <property type="protein sequence ID" value="KAJ8926816.1"/>
    <property type="molecule type" value="Genomic_DNA"/>
</dbReference>
<evidence type="ECO:0000256" key="2">
    <source>
        <dbReference type="ARBA" id="ARBA00022692"/>
    </source>
</evidence>
<comment type="caution">
    <text evidence="8">The sequence shown here is derived from an EMBL/GenBank/DDBJ whole genome shotgun (WGS) entry which is preliminary data.</text>
</comment>
<evidence type="ECO:0000313" key="9">
    <source>
        <dbReference type="Proteomes" id="UP001162156"/>
    </source>
</evidence>
<feature type="transmembrane region" description="Helical" evidence="7">
    <location>
        <begin position="311"/>
        <end position="331"/>
    </location>
</feature>
<sequence>MNLSWFANILVHHPFVILSAVAVFSGTCIIIPFTLKSMSFPNFQDPQMGFSTRGTTISNRLTSWTNLIKSTRSSGHLAANPKEFLHYRSRNNSLPSYKPPKKNGKRKKTKSKPVYGNVYLNEERNSTETVTDVDRWKAVQSLTPGPNKNSNVKITDNFFCGSPEAMIFLPLACSTAILPYYHELEKIKLEYDGLKVVAMDFGIKSALFDECLIRDTWLMGTGALFCLCGYSSSGKLFSNDDLVPACMVIWERSCFSNGALFRSCLMVCFQRWCCFKPQWNLSTTWFQCSNLNKIWKAKEDCLLDVVIKLKYFWFLALITIAFVSGVIVVVYPKLQLPDTSEFQLFAASHPFEQYDFHYKSRFWFNEPERGMDQSNFKLPLRFVWGVLPIDNGDHLDPSNLGTLTLDPTFDMSKPESQEWLKDFCQNLRQQPFYQSTIGPLLPNCFVETFMKSMRRKCYDPINYKDHTPCCETSKFPFNRSVFNECIIDEMDEIYGTSANLLNSAVAGPKFSKDQLPTIKAVIVEYDSNYSYSMSYEQMHEFYTKVEGWMNGQLQTAPDSMKNGWFISDLEFYDLQRELNASTEIAVAMSMGLALIVLFLSTLNVLTSLYAIITITSSIFVTMAVLVLLGWKLNILESIAISTAIGLTADFSLHYSVNYRMCPESVAVNRETAARHALSYMAGPALMAAITTGAAGALMLPSLILPYIQIGVFLVIVMCISWIYATFLLGSLLAIAGPDKSCGQFKYSKLICCVIKSKRVRERPQMQPSTISDSHELESLTYIKKRPTDTQTVTTFLELWRSTFYPK</sequence>
<evidence type="ECO:0000256" key="1">
    <source>
        <dbReference type="ARBA" id="ARBA00004141"/>
    </source>
</evidence>
<evidence type="ECO:0000256" key="5">
    <source>
        <dbReference type="ARBA" id="ARBA00023180"/>
    </source>
</evidence>
<comment type="subcellular location">
    <subcellularLocation>
        <location evidence="1">Membrane</location>
        <topology evidence="1">Multi-pass membrane protein</topology>
    </subcellularLocation>
</comment>
<evidence type="ECO:0000256" key="4">
    <source>
        <dbReference type="ARBA" id="ARBA00023136"/>
    </source>
</evidence>
<name>A0AAV8WM89_9CUCU</name>
<feature type="transmembrane region" description="Helical" evidence="7">
    <location>
        <begin position="676"/>
        <end position="699"/>
    </location>
</feature>
<accession>A0AAV8WM89</accession>
<evidence type="ECO:0000256" key="6">
    <source>
        <dbReference type="SAM" id="MobiDB-lite"/>
    </source>
</evidence>
<feature type="region of interest" description="Disordered" evidence="6">
    <location>
        <begin position="90"/>
        <end position="110"/>
    </location>
</feature>
<reference evidence="8" key="1">
    <citation type="journal article" date="2023" name="Insect Mol. Biol.">
        <title>Genome sequencing provides insights into the evolution of gene families encoding plant cell wall-degrading enzymes in longhorned beetles.</title>
        <authorList>
            <person name="Shin N.R."/>
            <person name="Okamura Y."/>
            <person name="Kirsch R."/>
            <person name="Pauchet Y."/>
        </authorList>
    </citation>
    <scope>NUCLEOTIDE SEQUENCE</scope>
    <source>
        <strain evidence="8">RBIC_L_NR</strain>
    </source>
</reference>
<dbReference type="SUPFAM" id="SSF82866">
    <property type="entry name" value="Multidrug efflux transporter AcrB transmembrane domain"/>
    <property type="match status" value="1"/>
</dbReference>
<dbReference type="GO" id="GO:0022857">
    <property type="term" value="F:transmembrane transporter activity"/>
    <property type="evidence" value="ECO:0007669"/>
    <property type="project" value="TreeGrafter"/>
</dbReference>
<proteinExistence type="predicted"/>
<feature type="transmembrane region" description="Helical" evidence="7">
    <location>
        <begin position="637"/>
        <end position="656"/>
    </location>
</feature>
<protein>
    <recommendedName>
        <fullName evidence="10">Protein dispatched</fullName>
    </recommendedName>
</protein>
<evidence type="ECO:0000256" key="7">
    <source>
        <dbReference type="SAM" id="Phobius"/>
    </source>
</evidence>
<dbReference type="Proteomes" id="UP001162156">
    <property type="component" value="Unassembled WGS sequence"/>
</dbReference>
<feature type="compositionally biased region" description="Basic residues" evidence="6">
    <location>
        <begin position="99"/>
        <end position="110"/>
    </location>
</feature>
<organism evidence="8 9">
    <name type="scientific">Rhamnusium bicolor</name>
    <dbReference type="NCBI Taxonomy" id="1586634"/>
    <lineage>
        <taxon>Eukaryota</taxon>
        <taxon>Metazoa</taxon>
        <taxon>Ecdysozoa</taxon>
        <taxon>Arthropoda</taxon>
        <taxon>Hexapoda</taxon>
        <taxon>Insecta</taxon>
        <taxon>Pterygota</taxon>
        <taxon>Neoptera</taxon>
        <taxon>Endopterygota</taxon>
        <taxon>Coleoptera</taxon>
        <taxon>Polyphaga</taxon>
        <taxon>Cucujiformia</taxon>
        <taxon>Chrysomeloidea</taxon>
        <taxon>Cerambycidae</taxon>
        <taxon>Lepturinae</taxon>
        <taxon>Rhagiini</taxon>
        <taxon>Rhamnusium</taxon>
    </lineage>
</organism>